<evidence type="ECO:0000259" key="8">
    <source>
        <dbReference type="Pfam" id="PF00155"/>
    </source>
</evidence>
<dbReference type="PROSITE" id="PS00105">
    <property type="entry name" value="AA_TRANSFER_CLASS_1"/>
    <property type="match status" value="1"/>
</dbReference>
<dbReference type="FunFam" id="3.40.640.10:FF:000033">
    <property type="entry name" value="Aspartate aminotransferase"/>
    <property type="match status" value="1"/>
</dbReference>
<evidence type="ECO:0000256" key="6">
    <source>
        <dbReference type="ARBA" id="ARBA00022898"/>
    </source>
</evidence>
<dbReference type="AlphaFoldDB" id="A0ABD5M9B3"/>
<gene>
    <name evidence="9" type="ORF">ABNG04_15025</name>
</gene>
<comment type="subunit">
    <text evidence="3">Homodimer.</text>
</comment>
<dbReference type="InterPro" id="IPR015421">
    <property type="entry name" value="PyrdxlP-dep_Trfase_major"/>
</dbReference>
<keyword evidence="5 7" id="KW-0808">Transferase</keyword>
<evidence type="ECO:0000256" key="5">
    <source>
        <dbReference type="ARBA" id="ARBA00022679"/>
    </source>
</evidence>
<comment type="cofactor">
    <cofactor evidence="1 7">
        <name>pyridoxal 5'-phosphate</name>
        <dbReference type="ChEBI" id="CHEBI:597326"/>
    </cofactor>
</comment>
<evidence type="ECO:0000256" key="7">
    <source>
        <dbReference type="RuleBase" id="RU000481"/>
    </source>
</evidence>
<keyword evidence="4 7" id="KW-0032">Aminotransferase</keyword>
<evidence type="ECO:0000313" key="9">
    <source>
        <dbReference type="EMBL" id="MEZ3165159.1"/>
    </source>
</evidence>
<dbReference type="PANTHER" id="PTHR46383:SF1">
    <property type="entry name" value="ASPARTATE AMINOTRANSFERASE"/>
    <property type="match status" value="1"/>
</dbReference>
<dbReference type="InterPro" id="IPR015424">
    <property type="entry name" value="PyrdxlP-dep_Trfase"/>
</dbReference>
<dbReference type="InterPro" id="IPR004838">
    <property type="entry name" value="NHTrfase_class1_PyrdxlP-BS"/>
</dbReference>
<proteinExistence type="inferred from homology"/>
<evidence type="ECO:0000256" key="3">
    <source>
        <dbReference type="ARBA" id="ARBA00011738"/>
    </source>
</evidence>
<dbReference type="EC" id="2.6.1.-" evidence="7"/>
<accession>A0ABD5M9B3</accession>
<evidence type="ECO:0000256" key="4">
    <source>
        <dbReference type="ARBA" id="ARBA00022576"/>
    </source>
</evidence>
<dbReference type="InterPro" id="IPR004839">
    <property type="entry name" value="Aminotransferase_I/II_large"/>
</dbReference>
<evidence type="ECO:0000256" key="2">
    <source>
        <dbReference type="ARBA" id="ARBA00007441"/>
    </source>
</evidence>
<keyword evidence="10" id="KW-1185">Reference proteome</keyword>
<dbReference type="GO" id="GO:0008483">
    <property type="term" value="F:transaminase activity"/>
    <property type="evidence" value="ECO:0007669"/>
    <property type="project" value="UniProtKB-KW"/>
</dbReference>
<comment type="caution">
    <text evidence="9">The sequence shown here is derived from an EMBL/GenBank/DDBJ whole genome shotgun (WGS) entry which is preliminary data.</text>
</comment>
<dbReference type="InterPro" id="IPR050596">
    <property type="entry name" value="AspAT/PAT-like"/>
</dbReference>
<dbReference type="Gene3D" id="3.90.1150.10">
    <property type="entry name" value="Aspartate Aminotransferase, domain 1"/>
    <property type="match status" value="1"/>
</dbReference>
<dbReference type="SUPFAM" id="SSF53383">
    <property type="entry name" value="PLP-dependent transferases"/>
    <property type="match status" value="1"/>
</dbReference>
<evidence type="ECO:0000256" key="1">
    <source>
        <dbReference type="ARBA" id="ARBA00001933"/>
    </source>
</evidence>
<reference evidence="9 10" key="1">
    <citation type="submission" date="2024-06" db="EMBL/GenBank/DDBJ databases">
        <title>Halorubrum miltondacostae sp. nov., a potential PHA producer isolated from an inland solar saltern in Rio Maior, Portugal.</title>
        <authorList>
            <person name="Albuquerque L."/>
            <person name="Viver T."/>
            <person name="Barroso C."/>
            <person name="Claudino R."/>
            <person name="Galvan M."/>
            <person name="Simoes G."/>
            <person name="Lobo Da Cunha A."/>
            <person name="Egas C."/>
        </authorList>
    </citation>
    <scope>NUCLEOTIDE SEQUENCE [LARGE SCALE GENOMIC DNA]</scope>
    <source>
        <strain evidence="9 10">RMP-11</strain>
    </source>
</reference>
<dbReference type="InterPro" id="IPR015422">
    <property type="entry name" value="PyrdxlP-dep_Trfase_small"/>
</dbReference>
<dbReference type="Pfam" id="PF00155">
    <property type="entry name" value="Aminotran_1_2"/>
    <property type="match status" value="1"/>
</dbReference>
<organism evidence="9 10">
    <name type="scientific">Halorubrum miltondacostae</name>
    <dbReference type="NCBI Taxonomy" id="3076378"/>
    <lineage>
        <taxon>Archaea</taxon>
        <taxon>Methanobacteriati</taxon>
        <taxon>Methanobacteriota</taxon>
        <taxon>Stenosarchaea group</taxon>
        <taxon>Halobacteria</taxon>
        <taxon>Halobacteriales</taxon>
        <taxon>Haloferacaceae</taxon>
        <taxon>Halorubrum</taxon>
    </lineage>
</organism>
<comment type="similarity">
    <text evidence="2 7">Belongs to the class-I pyridoxal-phosphate-dependent aminotransferase family.</text>
</comment>
<dbReference type="Gene3D" id="3.40.640.10">
    <property type="entry name" value="Type I PLP-dependent aspartate aminotransferase-like (Major domain)"/>
    <property type="match status" value="1"/>
</dbReference>
<name>A0ABD5M9B3_9EURY</name>
<feature type="domain" description="Aminotransferase class I/classII large" evidence="8">
    <location>
        <begin position="31"/>
        <end position="374"/>
    </location>
</feature>
<dbReference type="Proteomes" id="UP001567572">
    <property type="component" value="Unassembled WGS sequence"/>
</dbReference>
<sequence>MNYSQRARDIEPSATVAVGNLAAELRADGADIADLSVGEPDMGTPDLIVEAGRKALADGHTGYTASNGISALREAIAETLRERQISHEADDVIVTPGAKQAIFEAVQALVDPGDEVILIDPAWVSYEHIVSLAGGSVSRVTTEPHDFQLEPALDELGEAIDNSTELVIVNSPSNPTGAVYSDSALRGLRDLAVDHDVTVISDEIYGEITYDGDYTSCGALDGMTERTVTINGFSKAYAMTGWRLGYMAAPSGLVEQAGKIHTHSVTCAPNFAQHAAVEALENGDAAVEEMVDTFHERRDFLIERLAGEGVSVSPPDGSFYLMVPVDEDDQQWCEDALSEAHVATVPGSAFGTPGYARFAYTCDTERLDEAVSRLSEGGFL</sequence>
<dbReference type="EMBL" id="JBEDNY010000006">
    <property type="protein sequence ID" value="MEZ3165159.1"/>
    <property type="molecule type" value="Genomic_DNA"/>
</dbReference>
<dbReference type="RefSeq" id="WP_371163201.1">
    <property type="nucleotide sequence ID" value="NZ_JBEDNX010000003.1"/>
</dbReference>
<keyword evidence="6" id="KW-0663">Pyridoxal phosphate</keyword>
<evidence type="ECO:0000313" key="10">
    <source>
        <dbReference type="Proteomes" id="UP001567572"/>
    </source>
</evidence>
<dbReference type="CDD" id="cd00609">
    <property type="entry name" value="AAT_like"/>
    <property type="match status" value="1"/>
</dbReference>
<dbReference type="PANTHER" id="PTHR46383">
    <property type="entry name" value="ASPARTATE AMINOTRANSFERASE"/>
    <property type="match status" value="1"/>
</dbReference>
<protein>
    <recommendedName>
        <fullName evidence="7">Aminotransferase</fullName>
        <ecNumber evidence="7">2.6.1.-</ecNumber>
    </recommendedName>
</protein>